<comment type="caution">
    <text evidence="1">The sequence shown here is derived from an EMBL/GenBank/DDBJ whole genome shotgun (WGS) entry which is preliminary data.</text>
</comment>
<dbReference type="GO" id="GO:0008276">
    <property type="term" value="F:protein methyltransferase activity"/>
    <property type="evidence" value="ECO:0007669"/>
    <property type="project" value="InterPro"/>
</dbReference>
<gene>
    <name evidence="1" type="ORF">GPM918_LOCUS11731</name>
    <name evidence="2" type="ORF">SRO942_LOCUS11732</name>
</gene>
<evidence type="ECO:0000313" key="1">
    <source>
        <dbReference type="EMBL" id="CAF0960597.1"/>
    </source>
</evidence>
<dbReference type="PANTHER" id="PTHR23108">
    <property type="entry name" value="METHYLTRANSFERASE-RELATED"/>
    <property type="match status" value="1"/>
</dbReference>
<dbReference type="Pfam" id="PF10294">
    <property type="entry name" value="Methyltransf_16"/>
    <property type="match status" value="1"/>
</dbReference>
<dbReference type="Gene3D" id="3.40.50.150">
    <property type="entry name" value="Vaccinia Virus protein VP39"/>
    <property type="match status" value="1"/>
</dbReference>
<proteinExistence type="predicted"/>
<protein>
    <recommendedName>
        <fullName evidence="4">Methyltransferase</fullName>
    </recommendedName>
</protein>
<feature type="non-terminal residue" evidence="1">
    <location>
        <position position="1"/>
    </location>
</feature>
<dbReference type="CDD" id="cd02440">
    <property type="entry name" value="AdoMet_MTases"/>
    <property type="match status" value="1"/>
</dbReference>
<dbReference type="EMBL" id="CAJOBC010002479">
    <property type="protein sequence ID" value="CAF3735212.1"/>
    <property type="molecule type" value="Genomic_DNA"/>
</dbReference>
<dbReference type="EMBL" id="CAJNOQ010002479">
    <property type="protein sequence ID" value="CAF0960597.1"/>
    <property type="molecule type" value="Genomic_DNA"/>
</dbReference>
<evidence type="ECO:0000313" key="2">
    <source>
        <dbReference type="EMBL" id="CAF3735212.1"/>
    </source>
</evidence>
<dbReference type="Proteomes" id="UP000681722">
    <property type="component" value="Unassembled WGS sequence"/>
</dbReference>
<dbReference type="OrthoDB" id="46564at2759"/>
<name>A0A814DWI3_9BILA</name>
<dbReference type="GO" id="GO:0005634">
    <property type="term" value="C:nucleus"/>
    <property type="evidence" value="ECO:0007669"/>
    <property type="project" value="TreeGrafter"/>
</dbReference>
<evidence type="ECO:0000313" key="3">
    <source>
        <dbReference type="Proteomes" id="UP000663829"/>
    </source>
</evidence>
<organism evidence="1 3">
    <name type="scientific">Didymodactylos carnosus</name>
    <dbReference type="NCBI Taxonomy" id="1234261"/>
    <lineage>
        <taxon>Eukaryota</taxon>
        <taxon>Metazoa</taxon>
        <taxon>Spiralia</taxon>
        <taxon>Gnathifera</taxon>
        <taxon>Rotifera</taxon>
        <taxon>Eurotatoria</taxon>
        <taxon>Bdelloidea</taxon>
        <taxon>Philodinida</taxon>
        <taxon>Philodinidae</taxon>
        <taxon>Didymodactylos</taxon>
    </lineage>
</organism>
<dbReference type="InterPro" id="IPR019410">
    <property type="entry name" value="Methyltransf_16"/>
</dbReference>
<sequence length="306" mass="35566">LDVRIQQNMSEQEDNDVDELIQSGVTNESDEKSLGISLDTIKSQIQFHIPTITEYTIDADGDINVSRAQLINLTIIHRELTTVNECGFQLWNGCLLLCDYLLNKPELFENKTILELGAGIGLTSIIVSRFAELVYCTDYNIELLQIAQQNIENNLYEIDNKVQIRCLDWLKHSHCLPCTSDLFNWTDKDIVQLNDLEIILAADVIYDDQLTDEFFNVLENFILNYKNVHSIYIAMEKRINFYVETLSAGCPQYDYLIQKLEMLNKTLTKNAIEHNIYQINVENILQCTPYERTKELILWEIKIKRQ</sequence>
<dbReference type="InterPro" id="IPR038899">
    <property type="entry name" value="METTL22"/>
</dbReference>
<dbReference type="SUPFAM" id="SSF53335">
    <property type="entry name" value="S-adenosyl-L-methionine-dependent methyltransferases"/>
    <property type="match status" value="1"/>
</dbReference>
<dbReference type="PANTHER" id="PTHR23108:SF0">
    <property type="entry name" value="METHYLTRANSFERASE-LIKE PROTEIN 22"/>
    <property type="match status" value="1"/>
</dbReference>
<dbReference type="AlphaFoldDB" id="A0A814DWI3"/>
<evidence type="ECO:0008006" key="4">
    <source>
        <dbReference type="Google" id="ProtNLM"/>
    </source>
</evidence>
<dbReference type="InterPro" id="IPR029063">
    <property type="entry name" value="SAM-dependent_MTases_sf"/>
</dbReference>
<accession>A0A814DWI3</accession>
<dbReference type="Proteomes" id="UP000663829">
    <property type="component" value="Unassembled WGS sequence"/>
</dbReference>
<keyword evidence="3" id="KW-1185">Reference proteome</keyword>
<reference evidence="1" key="1">
    <citation type="submission" date="2021-02" db="EMBL/GenBank/DDBJ databases">
        <authorList>
            <person name="Nowell W R."/>
        </authorList>
    </citation>
    <scope>NUCLEOTIDE SEQUENCE</scope>
</reference>